<reference evidence="1 2" key="1">
    <citation type="submission" date="2018-01" db="EMBL/GenBank/DDBJ databases">
        <title>Genome characterization of the sugarcane-associated fungus Trichoderma ghanense CCMA-1212 and their application in lignocelulose bioconversion.</title>
        <authorList>
            <person name="Steindorff A.S."/>
            <person name="Mendes T.D."/>
            <person name="Vilela E.S.D."/>
            <person name="Rodrigues D.S."/>
            <person name="Formighieri E.F."/>
            <person name="Melo I.S."/>
            <person name="Favaro L.C.L."/>
        </authorList>
    </citation>
    <scope>NUCLEOTIDE SEQUENCE [LARGE SCALE GENOMIC DNA]</scope>
    <source>
        <strain evidence="1 2">CCMA-1212</strain>
    </source>
</reference>
<evidence type="ECO:0000313" key="1">
    <source>
        <dbReference type="EMBL" id="TFB03153.1"/>
    </source>
</evidence>
<comment type="caution">
    <text evidence="1">The sequence shown here is derived from an EMBL/GenBank/DDBJ whole genome shotgun (WGS) entry which is preliminary data.</text>
</comment>
<evidence type="ECO:0000313" key="2">
    <source>
        <dbReference type="Proteomes" id="UP001642720"/>
    </source>
</evidence>
<proteinExistence type="predicted"/>
<accession>A0ABY2H4I5</accession>
<organism evidence="1 2">
    <name type="scientific">Trichoderma ghanense</name>
    <dbReference type="NCBI Taxonomy" id="65468"/>
    <lineage>
        <taxon>Eukaryota</taxon>
        <taxon>Fungi</taxon>
        <taxon>Dikarya</taxon>
        <taxon>Ascomycota</taxon>
        <taxon>Pezizomycotina</taxon>
        <taxon>Sordariomycetes</taxon>
        <taxon>Hypocreomycetidae</taxon>
        <taxon>Hypocreales</taxon>
        <taxon>Hypocreaceae</taxon>
        <taxon>Trichoderma</taxon>
    </lineage>
</organism>
<gene>
    <name evidence="1" type="ORF">CCMA1212_004527</name>
</gene>
<dbReference type="GeneID" id="300576275"/>
<dbReference type="RefSeq" id="XP_073559354.1">
    <property type="nucleotide sequence ID" value="XM_073701825.1"/>
</dbReference>
<dbReference type="Proteomes" id="UP001642720">
    <property type="component" value="Unassembled WGS sequence"/>
</dbReference>
<sequence>MASTRILLDQEDATLLHLASLLAASTINVASVAPAESCVFILSVYFTAHTLCSLGDFYTRRIGNSETYCI</sequence>
<name>A0ABY2H4I5_9HYPO</name>
<protein>
    <submittedName>
        <fullName evidence="1">Uncharacterized protein</fullName>
    </submittedName>
</protein>
<dbReference type="EMBL" id="PPTA01000005">
    <property type="protein sequence ID" value="TFB03153.1"/>
    <property type="molecule type" value="Genomic_DNA"/>
</dbReference>
<keyword evidence="2" id="KW-1185">Reference proteome</keyword>